<dbReference type="STRING" id="644352.J3PJL2"/>
<evidence type="ECO:0000256" key="2">
    <source>
        <dbReference type="SAM" id="Phobius"/>
    </source>
</evidence>
<dbReference type="VEuPathDB" id="FungiDB:GGTG_13698"/>
<keyword evidence="5" id="KW-1185">Reference proteome</keyword>
<keyword evidence="2" id="KW-0472">Membrane</keyword>
<proteinExistence type="predicted"/>
<sequence length="366" mass="39343">MTDTFSRRRLTPAAATPAPPRAPRHDAAVESYDLQLAILAAFFDSIANGRDDLLTSFVSAGLVSPDYPSPHGETPLLVAVRAAAPDRARAAGPGRPTPTASAGRTTSISVSAASPGPHAARRSRRPRPILELHLVAYLPARRAGALLRWRAARAREAEAARNAARGVALFVYLWRRHYDMGRWCVRQIREVPHHVERAVRGVAEAARRAPELARWMGAALQRLAVRIPGAVAVAARWAGEGLQGLMGALLGVAECAVSVLHTAAAAVVGLFGAVTLTDVRNGLVALGRAVVVDLPKALWCVVARLGDMAWDFLAALLGDLGGMLWYLGYAVVWLVRFIPKEVGKILMAAARLGFREFKIRLDPKMV</sequence>
<dbReference type="HOGENOM" id="CLU_756587_0_0_1"/>
<reference evidence="4" key="5">
    <citation type="submission" date="2018-04" db="UniProtKB">
        <authorList>
            <consortium name="EnsemblFungi"/>
        </authorList>
    </citation>
    <scope>IDENTIFICATION</scope>
    <source>
        <strain evidence="4">R3-111a-1</strain>
    </source>
</reference>
<dbReference type="AlphaFoldDB" id="J3PJL2"/>
<dbReference type="OrthoDB" id="4772757at2759"/>
<evidence type="ECO:0000313" key="4">
    <source>
        <dbReference type="EnsemblFungi" id="EJT68733"/>
    </source>
</evidence>
<dbReference type="EnsemblFungi" id="EJT68733">
    <property type="protein sequence ID" value="EJT68733"/>
    <property type="gene ID" value="GGTG_13698"/>
</dbReference>
<reference evidence="5" key="1">
    <citation type="submission" date="2010-07" db="EMBL/GenBank/DDBJ databases">
        <title>The genome sequence of Gaeumannomyces graminis var. tritici strain R3-111a-1.</title>
        <authorList>
            <consortium name="The Broad Institute Genome Sequencing Platform"/>
            <person name="Ma L.-J."/>
            <person name="Dead R."/>
            <person name="Young S."/>
            <person name="Zeng Q."/>
            <person name="Koehrsen M."/>
            <person name="Alvarado L."/>
            <person name="Berlin A."/>
            <person name="Chapman S.B."/>
            <person name="Chen Z."/>
            <person name="Freedman E."/>
            <person name="Gellesch M."/>
            <person name="Goldberg J."/>
            <person name="Griggs A."/>
            <person name="Gujja S."/>
            <person name="Heilman E.R."/>
            <person name="Heiman D."/>
            <person name="Hepburn T."/>
            <person name="Howarth C."/>
            <person name="Jen D."/>
            <person name="Larson L."/>
            <person name="Mehta T."/>
            <person name="Neiman D."/>
            <person name="Pearson M."/>
            <person name="Roberts A."/>
            <person name="Saif S."/>
            <person name="Shea T."/>
            <person name="Shenoy N."/>
            <person name="Sisk P."/>
            <person name="Stolte C."/>
            <person name="Sykes S."/>
            <person name="Walk T."/>
            <person name="White J."/>
            <person name="Yandava C."/>
            <person name="Haas B."/>
            <person name="Nusbaum C."/>
            <person name="Birren B."/>
        </authorList>
    </citation>
    <scope>NUCLEOTIDE SEQUENCE [LARGE SCALE GENOMIC DNA]</scope>
    <source>
        <strain evidence="5">R3-111a-1</strain>
    </source>
</reference>
<dbReference type="GeneID" id="20354156"/>
<evidence type="ECO:0000313" key="5">
    <source>
        <dbReference type="Proteomes" id="UP000006039"/>
    </source>
</evidence>
<dbReference type="eggNOG" id="ENOG502S93D">
    <property type="taxonomic scope" value="Eukaryota"/>
</dbReference>
<feature type="transmembrane region" description="Helical" evidence="2">
    <location>
        <begin position="312"/>
        <end position="335"/>
    </location>
</feature>
<feature type="transmembrane region" description="Helical" evidence="2">
    <location>
        <begin position="245"/>
        <end position="271"/>
    </location>
</feature>
<keyword evidence="2" id="KW-1133">Transmembrane helix</keyword>
<gene>
    <name evidence="4" type="primary">20354156</name>
    <name evidence="3" type="ORF">GGTG_13698</name>
</gene>
<organism evidence="3">
    <name type="scientific">Gaeumannomyces tritici (strain R3-111a-1)</name>
    <name type="common">Wheat and barley take-all root rot fungus</name>
    <name type="synonym">Gaeumannomyces graminis var. tritici</name>
    <dbReference type="NCBI Taxonomy" id="644352"/>
    <lineage>
        <taxon>Eukaryota</taxon>
        <taxon>Fungi</taxon>
        <taxon>Dikarya</taxon>
        <taxon>Ascomycota</taxon>
        <taxon>Pezizomycotina</taxon>
        <taxon>Sordariomycetes</taxon>
        <taxon>Sordariomycetidae</taxon>
        <taxon>Magnaporthales</taxon>
        <taxon>Magnaporthaceae</taxon>
        <taxon>Gaeumannomyces</taxon>
    </lineage>
</organism>
<evidence type="ECO:0000313" key="3">
    <source>
        <dbReference type="EMBL" id="EJT68733.1"/>
    </source>
</evidence>
<dbReference type="RefSeq" id="XP_009229879.1">
    <property type="nucleotide sequence ID" value="XM_009231615.1"/>
</dbReference>
<feature type="region of interest" description="Disordered" evidence="1">
    <location>
        <begin position="1"/>
        <end position="26"/>
    </location>
</feature>
<keyword evidence="2" id="KW-0812">Transmembrane</keyword>
<accession>J3PJL2</accession>
<reference evidence="3" key="2">
    <citation type="submission" date="2010-07" db="EMBL/GenBank/DDBJ databases">
        <authorList>
            <consortium name="The Broad Institute Genome Sequencing Platform"/>
            <consortium name="Broad Institute Genome Sequencing Center for Infectious Disease"/>
            <person name="Ma L.-J."/>
            <person name="Dead R."/>
            <person name="Young S."/>
            <person name="Zeng Q."/>
            <person name="Koehrsen M."/>
            <person name="Alvarado L."/>
            <person name="Berlin A."/>
            <person name="Chapman S.B."/>
            <person name="Chen Z."/>
            <person name="Freedman E."/>
            <person name="Gellesch M."/>
            <person name="Goldberg J."/>
            <person name="Griggs A."/>
            <person name="Gujja S."/>
            <person name="Heilman E.R."/>
            <person name="Heiman D."/>
            <person name="Hepburn T."/>
            <person name="Howarth C."/>
            <person name="Jen D."/>
            <person name="Larson L."/>
            <person name="Mehta T."/>
            <person name="Neiman D."/>
            <person name="Pearson M."/>
            <person name="Roberts A."/>
            <person name="Saif S."/>
            <person name="Shea T."/>
            <person name="Shenoy N."/>
            <person name="Sisk P."/>
            <person name="Stolte C."/>
            <person name="Sykes S."/>
            <person name="Walk T."/>
            <person name="White J."/>
            <person name="Yandava C."/>
            <person name="Haas B."/>
            <person name="Nusbaum C."/>
            <person name="Birren B."/>
        </authorList>
    </citation>
    <scope>NUCLEOTIDE SEQUENCE</scope>
    <source>
        <strain evidence="3">R3-111a-1</strain>
    </source>
</reference>
<feature type="compositionally biased region" description="Low complexity" evidence="1">
    <location>
        <begin position="90"/>
        <end position="100"/>
    </location>
</feature>
<feature type="region of interest" description="Disordered" evidence="1">
    <location>
        <begin position="87"/>
        <end position="124"/>
    </location>
</feature>
<dbReference type="EMBL" id="GL385430">
    <property type="protein sequence ID" value="EJT68733.1"/>
    <property type="molecule type" value="Genomic_DNA"/>
</dbReference>
<reference evidence="4" key="4">
    <citation type="journal article" date="2015" name="G3 (Bethesda)">
        <title>Genome sequences of three phytopathogenic species of the Magnaporthaceae family of fungi.</title>
        <authorList>
            <person name="Okagaki L.H."/>
            <person name="Nunes C.C."/>
            <person name="Sailsbery J."/>
            <person name="Clay B."/>
            <person name="Brown D."/>
            <person name="John T."/>
            <person name="Oh Y."/>
            <person name="Young N."/>
            <person name="Fitzgerald M."/>
            <person name="Haas B.J."/>
            <person name="Zeng Q."/>
            <person name="Young S."/>
            <person name="Adiconis X."/>
            <person name="Fan L."/>
            <person name="Levin J.Z."/>
            <person name="Mitchell T.K."/>
            <person name="Okubara P.A."/>
            <person name="Farman M.L."/>
            <person name="Kohn L.M."/>
            <person name="Birren B."/>
            <person name="Ma L.-J."/>
            <person name="Dean R.A."/>
        </authorList>
    </citation>
    <scope>NUCLEOTIDE SEQUENCE</scope>
    <source>
        <strain evidence="4">R3-111a-1</strain>
    </source>
</reference>
<protein>
    <submittedName>
        <fullName evidence="3 4">Uncharacterized protein</fullName>
    </submittedName>
</protein>
<reference evidence="3" key="3">
    <citation type="submission" date="2010-09" db="EMBL/GenBank/DDBJ databases">
        <title>Annotation of Gaeumannomyces graminis var. tritici R3-111a-1.</title>
        <authorList>
            <consortium name="The Broad Institute Genome Sequencing Platform"/>
            <person name="Ma L.-J."/>
            <person name="Dead R."/>
            <person name="Young S.K."/>
            <person name="Zeng Q."/>
            <person name="Gargeya S."/>
            <person name="Fitzgerald M."/>
            <person name="Haas B."/>
            <person name="Abouelleil A."/>
            <person name="Alvarado L."/>
            <person name="Arachchi H.M."/>
            <person name="Berlin A."/>
            <person name="Brown A."/>
            <person name="Chapman S.B."/>
            <person name="Chen Z."/>
            <person name="Dunbar C."/>
            <person name="Freedman E."/>
            <person name="Gearin G."/>
            <person name="Gellesch M."/>
            <person name="Goldberg J."/>
            <person name="Griggs A."/>
            <person name="Gujja S."/>
            <person name="Heiman D."/>
            <person name="Howarth C."/>
            <person name="Larson L."/>
            <person name="Lui A."/>
            <person name="MacDonald P.J.P."/>
            <person name="Mehta T."/>
            <person name="Montmayeur A."/>
            <person name="Murphy C."/>
            <person name="Neiman D."/>
            <person name="Pearson M."/>
            <person name="Priest M."/>
            <person name="Roberts A."/>
            <person name="Saif S."/>
            <person name="Shea T."/>
            <person name="Shenoy N."/>
            <person name="Sisk P."/>
            <person name="Stolte C."/>
            <person name="Sykes S."/>
            <person name="Yandava C."/>
            <person name="Wortman J."/>
            <person name="Nusbaum C."/>
            <person name="Birren B."/>
        </authorList>
    </citation>
    <scope>NUCLEOTIDE SEQUENCE</scope>
    <source>
        <strain evidence="3">R3-111a-1</strain>
    </source>
</reference>
<dbReference type="Proteomes" id="UP000006039">
    <property type="component" value="Unassembled WGS sequence"/>
</dbReference>
<evidence type="ECO:0000256" key="1">
    <source>
        <dbReference type="SAM" id="MobiDB-lite"/>
    </source>
</evidence>
<name>J3PJL2_GAET3</name>